<feature type="compositionally biased region" description="Polar residues" evidence="11">
    <location>
        <begin position="379"/>
        <end position="388"/>
    </location>
</feature>
<keyword evidence="1" id="KW-0343">GTPase activation</keyword>
<dbReference type="GO" id="GO:0032012">
    <property type="term" value="P:regulation of ARF protein signal transduction"/>
    <property type="evidence" value="ECO:0007669"/>
    <property type="project" value="InterPro"/>
</dbReference>
<evidence type="ECO:0000256" key="4">
    <source>
        <dbReference type="ARBA" id="ARBA00022771"/>
    </source>
</evidence>
<dbReference type="GO" id="GO:0008270">
    <property type="term" value="F:zinc ion binding"/>
    <property type="evidence" value="ECO:0007669"/>
    <property type="project" value="UniProtKB-KW"/>
</dbReference>
<feature type="coiled-coil region" evidence="10">
    <location>
        <begin position="471"/>
        <end position="498"/>
    </location>
</feature>
<keyword evidence="2" id="KW-0479">Metal-binding</keyword>
<sequence length="689" mass="77365">MDSASICADCGAKDPEWASLHRCVLICSECCYVHRNLGSHLSRIRSLKHGVWSKEQLHLIHLLYASGSNNIWEHSLIDPSAFNKAKIKPTASDAVIPTKENFIKAKYSQLLFTLKPSRDETSLDDLNRQLWSCVRTDRVETTLRLLALGADVNYADAEKQNTPLHVAAKENQLLQVELLALYGADPARPNAGDLTAVDVARLENHNDLASRLEQIQFDVTDRLSLFLCGRRPEHSRQVHFLVPELVGSFQQRMGSTGELAKVRKEMTTLSGKQLEKLAQDIYDEIDRRDVVRAWNASHNNMQTLDIGADQFVAVFLPPNPALSATRNQLRQKLAKYDTADFATLIIDVLSECKRRFYDLPVKVEDVLVTAAVKKRESSKANSAQNSEDPSVLFDDGSRDYDEVADSPRSKSRTSNFAKRWSENQSEIGEKNQTLHPDVTVDDYLELKEKLNESDGKVRELTASNATVLRHLSSIQEAMNELKNDNVKLHAELKAHKDHSLALLRRNPSPTTHLVSPVNMPPSFAKPNNEFYGNESNGAWESHNPKPFGGYSTVRTNTTAGYGQPRPMERFRGDMPIYSKYSDALIKETEVITHAIRNLLADAQNDMLAESSISHARIISRLIQKIVALIPEADRTRRVEVVMNKMVEASIVLTDCCSTEFINNDKTCSAAYELAKTVKEYLKLITTGQE</sequence>
<feature type="domain" description="Arf-GAP" evidence="12">
    <location>
        <begin position="1"/>
        <end position="120"/>
    </location>
</feature>
<evidence type="ECO:0000256" key="5">
    <source>
        <dbReference type="ARBA" id="ARBA00022833"/>
    </source>
</evidence>
<evidence type="ECO:0000256" key="9">
    <source>
        <dbReference type="PROSITE-ProRule" id="PRU00288"/>
    </source>
</evidence>
<dbReference type="PANTHER" id="PTHR46097">
    <property type="entry name" value="G PROTEIN-COUPLED RECEPTOR KINASE INTERACTING ARFGAP"/>
    <property type="match status" value="1"/>
</dbReference>
<keyword evidence="5" id="KW-0862">Zinc</keyword>
<dbReference type="Pfam" id="PF16559">
    <property type="entry name" value="GIT_CC"/>
    <property type="match status" value="1"/>
</dbReference>
<dbReference type="Pfam" id="PF08518">
    <property type="entry name" value="GIT_SHD"/>
    <property type="match status" value="2"/>
</dbReference>
<evidence type="ECO:0000256" key="6">
    <source>
        <dbReference type="ARBA" id="ARBA00023043"/>
    </source>
</evidence>
<dbReference type="GO" id="GO:0005096">
    <property type="term" value="F:GTPase activator activity"/>
    <property type="evidence" value="ECO:0007669"/>
    <property type="project" value="UniProtKB-KW"/>
</dbReference>
<dbReference type="InterPro" id="IPR032352">
    <property type="entry name" value="GIT1/2_CC"/>
</dbReference>
<name>A0AA39H1L9_9BILA</name>
<evidence type="ECO:0000256" key="7">
    <source>
        <dbReference type="ARBA" id="ARBA00023054"/>
    </source>
</evidence>
<comment type="caution">
    <text evidence="13">The sequence shown here is derived from an EMBL/GenBank/DDBJ whole genome shotgun (WGS) entry which is preliminary data.</text>
</comment>
<dbReference type="InterPro" id="IPR002110">
    <property type="entry name" value="Ankyrin_rpt"/>
</dbReference>
<feature type="region of interest" description="Disordered" evidence="11">
    <location>
        <begin position="374"/>
        <end position="432"/>
    </location>
</feature>
<proteinExistence type="predicted"/>
<evidence type="ECO:0000313" key="14">
    <source>
        <dbReference type="Proteomes" id="UP001175271"/>
    </source>
</evidence>
<dbReference type="SUPFAM" id="SSF48403">
    <property type="entry name" value="Ankyrin repeat"/>
    <property type="match status" value="1"/>
</dbReference>
<protein>
    <recommendedName>
        <fullName evidence="12">Arf-GAP domain-containing protein</fullName>
    </recommendedName>
</protein>
<dbReference type="GO" id="GO:0036465">
    <property type="term" value="P:synaptic vesicle recycling"/>
    <property type="evidence" value="ECO:0007669"/>
    <property type="project" value="TreeGrafter"/>
</dbReference>
<evidence type="ECO:0000256" key="2">
    <source>
        <dbReference type="ARBA" id="ARBA00022723"/>
    </source>
</evidence>
<dbReference type="Pfam" id="PF12205">
    <property type="entry name" value="GIT1_C"/>
    <property type="match status" value="1"/>
</dbReference>
<dbReference type="Gene3D" id="1.20.5.170">
    <property type="match status" value="1"/>
</dbReference>
<dbReference type="PROSITE" id="PS50088">
    <property type="entry name" value="ANK_REPEAT"/>
    <property type="match status" value="1"/>
</dbReference>
<dbReference type="InterPro" id="IPR037278">
    <property type="entry name" value="ARFGAP/RecO"/>
</dbReference>
<dbReference type="PRINTS" id="PR00405">
    <property type="entry name" value="REVINTRACTNG"/>
</dbReference>
<dbReference type="Proteomes" id="UP001175271">
    <property type="component" value="Unassembled WGS sequence"/>
</dbReference>
<evidence type="ECO:0000259" key="12">
    <source>
        <dbReference type="PROSITE" id="PS50115"/>
    </source>
</evidence>
<organism evidence="13 14">
    <name type="scientific">Steinernema hermaphroditum</name>
    <dbReference type="NCBI Taxonomy" id="289476"/>
    <lineage>
        <taxon>Eukaryota</taxon>
        <taxon>Metazoa</taxon>
        <taxon>Ecdysozoa</taxon>
        <taxon>Nematoda</taxon>
        <taxon>Chromadorea</taxon>
        <taxon>Rhabditida</taxon>
        <taxon>Tylenchina</taxon>
        <taxon>Panagrolaimomorpha</taxon>
        <taxon>Strongyloidoidea</taxon>
        <taxon>Steinernematidae</taxon>
        <taxon>Steinernema</taxon>
    </lineage>
</organism>
<dbReference type="Gene3D" id="1.10.220.150">
    <property type="entry name" value="Arf GTPase activating protein"/>
    <property type="match status" value="1"/>
</dbReference>
<dbReference type="Gene3D" id="1.25.40.20">
    <property type="entry name" value="Ankyrin repeat-containing domain"/>
    <property type="match status" value="1"/>
</dbReference>
<dbReference type="SMART" id="SM00555">
    <property type="entry name" value="GIT"/>
    <property type="match status" value="2"/>
</dbReference>
<dbReference type="InterPro" id="IPR013724">
    <property type="entry name" value="GIT_SHD"/>
</dbReference>
<evidence type="ECO:0000313" key="13">
    <source>
        <dbReference type="EMBL" id="KAK0396444.1"/>
    </source>
</evidence>
<dbReference type="SUPFAM" id="SSF57863">
    <property type="entry name" value="ArfGap/RecO-like zinc finger"/>
    <property type="match status" value="1"/>
</dbReference>
<keyword evidence="7 10" id="KW-0175">Coiled coil</keyword>
<dbReference type="GO" id="GO:0008277">
    <property type="term" value="P:regulation of G protein-coupled receptor signaling pathway"/>
    <property type="evidence" value="ECO:0007669"/>
    <property type="project" value="TreeGrafter"/>
</dbReference>
<dbReference type="PANTHER" id="PTHR46097:SF3">
    <property type="entry name" value="ARF GTPASE-ACTIVATING PROTEIN GIT"/>
    <property type="match status" value="1"/>
</dbReference>
<evidence type="ECO:0000256" key="8">
    <source>
        <dbReference type="PROSITE-ProRule" id="PRU00023"/>
    </source>
</evidence>
<keyword evidence="3" id="KW-0677">Repeat</keyword>
<dbReference type="CDD" id="cd08833">
    <property type="entry name" value="ArfGap_GIT"/>
    <property type="match status" value="1"/>
</dbReference>
<dbReference type="InterPro" id="IPR038508">
    <property type="entry name" value="ArfGAP_dom_sf"/>
</dbReference>
<evidence type="ECO:0000256" key="3">
    <source>
        <dbReference type="ARBA" id="ARBA00022737"/>
    </source>
</evidence>
<dbReference type="PROSITE" id="PS50297">
    <property type="entry name" value="ANK_REP_REGION"/>
    <property type="match status" value="1"/>
</dbReference>
<dbReference type="InterPro" id="IPR036770">
    <property type="entry name" value="Ankyrin_rpt-contain_sf"/>
</dbReference>
<evidence type="ECO:0000256" key="1">
    <source>
        <dbReference type="ARBA" id="ARBA00022468"/>
    </source>
</evidence>
<keyword evidence="4 9" id="KW-0863">Zinc-finger</keyword>
<dbReference type="GO" id="GO:0007420">
    <property type="term" value="P:brain development"/>
    <property type="evidence" value="ECO:0007669"/>
    <property type="project" value="InterPro"/>
</dbReference>
<dbReference type="Pfam" id="PF01412">
    <property type="entry name" value="ArfGap"/>
    <property type="match status" value="1"/>
</dbReference>
<gene>
    <name evidence="13" type="ORF">QR680_001718</name>
</gene>
<reference evidence="13" key="1">
    <citation type="submission" date="2023-06" db="EMBL/GenBank/DDBJ databases">
        <title>Genomic analysis of the entomopathogenic nematode Steinernema hermaphroditum.</title>
        <authorList>
            <person name="Schwarz E.M."/>
            <person name="Heppert J.K."/>
            <person name="Baniya A."/>
            <person name="Schwartz H.T."/>
            <person name="Tan C.-H."/>
            <person name="Antoshechkin I."/>
            <person name="Sternberg P.W."/>
            <person name="Goodrich-Blair H."/>
            <person name="Dillman A.R."/>
        </authorList>
    </citation>
    <scope>NUCLEOTIDE SEQUENCE</scope>
    <source>
        <strain evidence="13">PS9179</strain>
        <tissue evidence="13">Whole animal</tissue>
    </source>
</reference>
<dbReference type="Gene3D" id="1.20.120.330">
    <property type="entry name" value="Nucleotidyltransferases domain 2"/>
    <property type="match status" value="1"/>
</dbReference>
<dbReference type="GO" id="GO:0098793">
    <property type="term" value="C:presynapse"/>
    <property type="evidence" value="ECO:0007669"/>
    <property type="project" value="GOC"/>
</dbReference>
<dbReference type="GO" id="GO:0031267">
    <property type="term" value="F:small GTPase binding"/>
    <property type="evidence" value="ECO:0007669"/>
    <property type="project" value="TreeGrafter"/>
</dbReference>
<feature type="repeat" description="ANK" evidence="8">
    <location>
        <begin position="159"/>
        <end position="191"/>
    </location>
</feature>
<dbReference type="SMART" id="SM00105">
    <property type="entry name" value="ArfGap"/>
    <property type="match status" value="1"/>
</dbReference>
<feature type="compositionally biased region" description="Basic and acidic residues" evidence="11">
    <location>
        <begin position="395"/>
        <end position="408"/>
    </location>
</feature>
<dbReference type="InterPro" id="IPR022018">
    <property type="entry name" value="GIT1_C"/>
</dbReference>
<dbReference type="InterPro" id="IPR001164">
    <property type="entry name" value="ArfGAP_dom"/>
</dbReference>
<dbReference type="PROSITE" id="PS50115">
    <property type="entry name" value="ARFGAP"/>
    <property type="match status" value="1"/>
</dbReference>
<dbReference type="Pfam" id="PF00023">
    <property type="entry name" value="Ank"/>
    <property type="match status" value="1"/>
</dbReference>
<evidence type="ECO:0000256" key="11">
    <source>
        <dbReference type="SAM" id="MobiDB-lite"/>
    </source>
</evidence>
<dbReference type="EMBL" id="JAUCMV010000005">
    <property type="protein sequence ID" value="KAK0396444.1"/>
    <property type="molecule type" value="Genomic_DNA"/>
</dbReference>
<evidence type="ECO:0000256" key="10">
    <source>
        <dbReference type="SAM" id="Coils"/>
    </source>
</evidence>
<dbReference type="AlphaFoldDB" id="A0AA39H1L9"/>
<dbReference type="InterPro" id="IPR047161">
    <property type="entry name" value="GIT-like"/>
</dbReference>
<dbReference type="SMART" id="SM00248">
    <property type="entry name" value="ANK"/>
    <property type="match status" value="2"/>
</dbReference>
<keyword evidence="14" id="KW-1185">Reference proteome</keyword>
<accession>A0AA39H1L9</accession>
<keyword evidence="6 8" id="KW-0040">ANK repeat</keyword>
<feature type="compositionally biased region" description="Polar residues" evidence="11">
    <location>
        <begin position="412"/>
        <end position="432"/>
    </location>
</feature>